<dbReference type="SUPFAM" id="SSF90112">
    <property type="entry name" value="Neurotransmitter-gated ion-channel transmembrane pore"/>
    <property type="match status" value="1"/>
</dbReference>
<accession>A0A8B7XQY5</accession>
<dbReference type="GO" id="GO:0022848">
    <property type="term" value="F:acetylcholine-gated monoatomic cation-selective channel activity"/>
    <property type="evidence" value="ECO:0007669"/>
    <property type="project" value="InterPro"/>
</dbReference>
<keyword evidence="12 14" id="KW-0407">Ion channel</keyword>
<keyword evidence="10" id="KW-0325">Glycoprotein</keyword>
<keyword evidence="5" id="KW-0770">Synapse</keyword>
<keyword evidence="3 14" id="KW-0812">Transmembrane</keyword>
<feature type="domain" description="Neurotransmitter-gated ion-channel ligand-binding" evidence="15">
    <location>
        <begin position="31"/>
        <end position="230"/>
    </location>
</feature>
<keyword evidence="9" id="KW-0675">Receptor</keyword>
<comment type="subcellular location">
    <subcellularLocation>
        <location evidence="13">Synaptic cell membrane</location>
        <topology evidence="13">Multi-pass membrane protein</topology>
    </subcellularLocation>
</comment>
<evidence type="ECO:0000256" key="13">
    <source>
        <dbReference type="ARBA" id="ARBA00034099"/>
    </source>
</evidence>
<feature type="transmembrane region" description="Helical" evidence="14">
    <location>
        <begin position="292"/>
        <end position="316"/>
    </location>
</feature>
<keyword evidence="6 14" id="KW-0406">Ion transport</keyword>
<keyword evidence="11" id="KW-1071">Ligand-gated ion channel</keyword>
<evidence type="ECO:0000256" key="5">
    <source>
        <dbReference type="ARBA" id="ARBA00023018"/>
    </source>
</evidence>
<dbReference type="InterPro" id="IPR018000">
    <property type="entry name" value="Neurotransmitter_ion_chnl_CS"/>
</dbReference>
<evidence type="ECO:0000256" key="12">
    <source>
        <dbReference type="ARBA" id="ARBA00023303"/>
    </source>
</evidence>
<keyword evidence="1 14" id="KW-0813">Transport</keyword>
<dbReference type="FunFam" id="2.70.170.10:FF:000028">
    <property type="entry name" value="AcetylCholine Receptor"/>
    <property type="match status" value="1"/>
</dbReference>
<evidence type="ECO:0000313" key="17">
    <source>
        <dbReference type="Proteomes" id="UP000694845"/>
    </source>
</evidence>
<feature type="transmembrane region" description="Helical" evidence="14">
    <location>
        <begin position="233"/>
        <end position="256"/>
    </location>
</feature>
<dbReference type="InterPro" id="IPR036719">
    <property type="entry name" value="Neuro-gated_channel_TM_sf"/>
</dbReference>
<evidence type="ECO:0000259" key="15">
    <source>
        <dbReference type="Pfam" id="PF02931"/>
    </source>
</evidence>
<evidence type="ECO:0000256" key="3">
    <source>
        <dbReference type="ARBA" id="ARBA00022692"/>
    </source>
</evidence>
<evidence type="ECO:0000256" key="9">
    <source>
        <dbReference type="ARBA" id="ARBA00023170"/>
    </source>
</evidence>
<feature type="domain" description="Neurotransmitter-gated ion-channel transmembrane" evidence="16">
    <location>
        <begin position="238"/>
        <end position="326"/>
    </location>
</feature>
<dbReference type="Gene3D" id="2.70.170.10">
    <property type="entry name" value="Neurotransmitter-gated ion-channel ligand-binding domain"/>
    <property type="match status" value="1"/>
</dbReference>
<dbReference type="Pfam" id="PF02932">
    <property type="entry name" value="Neur_chan_memb"/>
    <property type="match status" value="1"/>
</dbReference>
<name>A0A8B7XQY5_ACAPL</name>
<dbReference type="OMA" id="KECITWQ"/>
<dbReference type="Pfam" id="PF02931">
    <property type="entry name" value="Neur_chan_LBD"/>
    <property type="match status" value="1"/>
</dbReference>
<keyword evidence="4 14" id="KW-1133">Transmembrane helix</keyword>
<dbReference type="PRINTS" id="PR00254">
    <property type="entry name" value="NICOTINICR"/>
</dbReference>
<feature type="transmembrane region" description="Helical" evidence="14">
    <location>
        <begin position="357"/>
        <end position="377"/>
    </location>
</feature>
<sequence>MALLTLCLIVLASGLAASRKFEKDIIANYIERNYGSRSVIPTLNSSGPLNVTLRLLIAQLVDFDEPEQKLTIHAWQKMSWRDELLVWNPDDYGGQNVIHVFPSDIWMPRLVILENVNFDFSNAKEIEIIITADGSAVWYAPVMLKTSCKVHVKNFPFDIQQCSVTFMAWTYDMSDINLRFFEDEDSKQMIYNPNGVWDVENVNVSRVEVKYKCCEYPYPQIVYTLSLRRASRVYILSILVPLILLKMLTLAVFWMPAESGEKISLGMTNLLAFVLFQQLISANMPPVGNETAILTIYIFCMVVQSCASVCVSVYVLRLYHTPPSKPIRPCVIRLLTHLGQQKECITWQVVSRVFDKAMFVLFLLVSILMVVISLFALSGQEW</sequence>
<dbReference type="OrthoDB" id="5975154at2759"/>
<dbReference type="SUPFAM" id="SSF63712">
    <property type="entry name" value="Nicotinic receptor ligand binding domain-like"/>
    <property type="match status" value="1"/>
</dbReference>
<keyword evidence="17" id="KW-1185">Reference proteome</keyword>
<evidence type="ECO:0000256" key="8">
    <source>
        <dbReference type="ARBA" id="ARBA00023157"/>
    </source>
</evidence>
<comment type="similarity">
    <text evidence="14">Belongs to the ligand-gated ion channel (TC 1.A.9) family.</text>
</comment>
<dbReference type="InterPro" id="IPR006029">
    <property type="entry name" value="Neurotrans-gated_channel_TM"/>
</dbReference>
<proteinExistence type="inferred from homology"/>
<dbReference type="InterPro" id="IPR038050">
    <property type="entry name" value="Neuro_actylchol_rec"/>
</dbReference>
<dbReference type="CDD" id="cd19051">
    <property type="entry name" value="LGIC_TM_cation"/>
    <property type="match status" value="1"/>
</dbReference>
<dbReference type="GO" id="GO:0004888">
    <property type="term" value="F:transmembrane signaling receptor activity"/>
    <property type="evidence" value="ECO:0007669"/>
    <property type="project" value="InterPro"/>
</dbReference>
<dbReference type="InterPro" id="IPR006202">
    <property type="entry name" value="Neur_chan_lig-bd"/>
</dbReference>
<keyword evidence="2" id="KW-1003">Cell membrane</keyword>
<dbReference type="CDD" id="cd18997">
    <property type="entry name" value="LGIC_ECD_nAChR"/>
    <property type="match status" value="1"/>
</dbReference>
<dbReference type="RefSeq" id="XP_022083254.1">
    <property type="nucleotide sequence ID" value="XM_022227562.1"/>
</dbReference>
<evidence type="ECO:0000313" key="18">
    <source>
        <dbReference type="RefSeq" id="XP_022083251.1"/>
    </source>
</evidence>
<dbReference type="InterPro" id="IPR036734">
    <property type="entry name" value="Neur_chan_lig-bd_sf"/>
</dbReference>
<dbReference type="PRINTS" id="PR00252">
    <property type="entry name" value="NRIONCHANNEL"/>
</dbReference>
<protein>
    <submittedName>
        <fullName evidence="18 19">Neuronal acetylcholine receptor subunit alpha-10-like</fullName>
    </submittedName>
</protein>
<dbReference type="KEGG" id="aplc:110975244"/>
<evidence type="ECO:0000256" key="11">
    <source>
        <dbReference type="ARBA" id="ARBA00023286"/>
    </source>
</evidence>
<evidence type="ECO:0000313" key="19">
    <source>
        <dbReference type="RefSeq" id="XP_022083252.1"/>
    </source>
</evidence>
<dbReference type="RefSeq" id="XP_022083252.1">
    <property type="nucleotide sequence ID" value="XM_022227560.1"/>
</dbReference>
<evidence type="ECO:0000256" key="14">
    <source>
        <dbReference type="RuleBase" id="RU000687"/>
    </source>
</evidence>
<dbReference type="GeneID" id="110975244"/>
<feature type="signal peptide" evidence="14">
    <location>
        <begin position="1"/>
        <end position="18"/>
    </location>
</feature>
<dbReference type="PANTHER" id="PTHR18945">
    <property type="entry name" value="NEUROTRANSMITTER GATED ION CHANNEL"/>
    <property type="match status" value="1"/>
</dbReference>
<evidence type="ECO:0000256" key="2">
    <source>
        <dbReference type="ARBA" id="ARBA00022475"/>
    </source>
</evidence>
<evidence type="ECO:0000313" key="20">
    <source>
        <dbReference type="RefSeq" id="XP_022083253.1"/>
    </source>
</evidence>
<dbReference type="AlphaFoldDB" id="A0A8B7XQY5"/>
<keyword evidence="8" id="KW-1015">Disulfide bond</keyword>
<dbReference type="RefSeq" id="XP_022083251.1">
    <property type="nucleotide sequence ID" value="XM_022227559.1"/>
</dbReference>
<dbReference type="Proteomes" id="UP000694845">
    <property type="component" value="Unplaced"/>
</dbReference>
<dbReference type="RefSeq" id="XP_022083253.1">
    <property type="nucleotide sequence ID" value="XM_022227561.1"/>
</dbReference>
<reference evidence="18 19" key="1">
    <citation type="submission" date="2025-04" db="UniProtKB">
        <authorList>
            <consortium name="RefSeq"/>
        </authorList>
    </citation>
    <scope>IDENTIFICATION</scope>
</reference>
<evidence type="ECO:0000256" key="10">
    <source>
        <dbReference type="ARBA" id="ARBA00023180"/>
    </source>
</evidence>
<gene>
    <name evidence="18 19 20 21" type="primary">LOC110975244</name>
</gene>
<dbReference type="InterPro" id="IPR002394">
    <property type="entry name" value="Nicotinic_acetylcholine_rcpt"/>
</dbReference>
<dbReference type="InterPro" id="IPR006201">
    <property type="entry name" value="Neur_channel"/>
</dbReference>
<feature type="chain" id="PRO_5044519719" evidence="14">
    <location>
        <begin position="19"/>
        <end position="382"/>
    </location>
</feature>
<dbReference type="PROSITE" id="PS00236">
    <property type="entry name" value="NEUROTR_ION_CHANNEL"/>
    <property type="match status" value="1"/>
</dbReference>
<keyword evidence="14" id="KW-0732">Signal</keyword>
<feature type="transmembrane region" description="Helical" evidence="14">
    <location>
        <begin position="263"/>
        <end position="280"/>
    </location>
</feature>
<evidence type="ECO:0000313" key="21">
    <source>
        <dbReference type="RefSeq" id="XP_022083254.1"/>
    </source>
</evidence>
<evidence type="ECO:0000259" key="16">
    <source>
        <dbReference type="Pfam" id="PF02932"/>
    </source>
</evidence>
<evidence type="ECO:0000256" key="1">
    <source>
        <dbReference type="ARBA" id="ARBA00022448"/>
    </source>
</evidence>
<evidence type="ECO:0000256" key="4">
    <source>
        <dbReference type="ARBA" id="ARBA00022989"/>
    </source>
</evidence>
<dbReference type="Gene3D" id="1.20.58.390">
    <property type="entry name" value="Neurotransmitter-gated ion-channel transmembrane domain"/>
    <property type="match status" value="1"/>
</dbReference>
<keyword evidence="7 14" id="KW-0472">Membrane</keyword>
<organism evidence="17 20">
    <name type="scientific">Acanthaster planci</name>
    <name type="common">Crown-of-thorns starfish</name>
    <dbReference type="NCBI Taxonomy" id="133434"/>
    <lineage>
        <taxon>Eukaryota</taxon>
        <taxon>Metazoa</taxon>
        <taxon>Echinodermata</taxon>
        <taxon>Eleutherozoa</taxon>
        <taxon>Asterozoa</taxon>
        <taxon>Asteroidea</taxon>
        <taxon>Valvatacea</taxon>
        <taxon>Valvatida</taxon>
        <taxon>Acanthasteridae</taxon>
        <taxon>Acanthaster</taxon>
    </lineage>
</organism>
<evidence type="ECO:0000256" key="7">
    <source>
        <dbReference type="ARBA" id="ARBA00023136"/>
    </source>
</evidence>
<evidence type="ECO:0000256" key="6">
    <source>
        <dbReference type="ARBA" id="ARBA00023065"/>
    </source>
</evidence>
<dbReference type="GO" id="GO:0045211">
    <property type="term" value="C:postsynaptic membrane"/>
    <property type="evidence" value="ECO:0007669"/>
    <property type="project" value="InterPro"/>
</dbReference>